<feature type="region of interest" description="Disordered" evidence="1">
    <location>
        <begin position="64"/>
        <end position="87"/>
    </location>
</feature>
<evidence type="ECO:0000313" key="4">
    <source>
        <dbReference type="EMBL" id="MFD2663387.1"/>
    </source>
</evidence>
<feature type="transmembrane region" description="Helical" evidence="2">
    <location>
        <begin position="39"/>
        <end position="59"/>
    </location>
</feature>
<evidence type="ECO:0000256" key="2">
    <source>
        <dbReference type="SAM" id="Phobius"/>
    </source>
</evidence>
<dbReference type="InterPro" id="IPR011055">
    <property type="entry name" value="Dup_hybrid_motif"/>
</dbReference>
<name>A0ABW5R3Z5_9BACL</name>
<dbReference type="RefSeq" id="WP_379279306.1">
    <property type="nucleotide sequence ID" value="NZ_JBHUGT010000017.1"/>
</dbReference>
<proteinExistence type="predicted"/>
<comment type="caution">
    <text evidence="4">The sequence shown here is derived from an EMBL/GenBank/DDBJ whole genome shotgun (WGS) entry which is preliminary data.</text>
</comment>
<dbReference type="SUPFAM" id="SSF51261">
    <property type="entry name" value="Duplicated hybrid motif"/>
    <property type="match status" value="1"/>
</dbReference>
<keyword evidence="2" id="KW-0812">Transmembrane</keyword>
<reference evidence="5" key="1">
    <citation type="journal article" date="2019" name="Int. J. Syst. Evol. Microbiol.">
        <title>The Global Catalogue of Microorganisms (GCM) 10K type strain sequencing project: providing services to taxonomists for standard genome sequencing and annotation.</title>
        <authorList>
            <consortium name="The Broad Institute Genomics Platform"/>
            <consortium name="The Broad Institute Genome Sequencing Center for Infectious Disease"/>
            <person name="Wu L."/>
            <person name="Ma J."/>
        </authorList>
    </citation>
    <scope>NUCLEOTIDE SEQUENCE [LARGE SCALE GENOMIC DNA]</scope>
    <source>
        <strain evidence="5">TISTR 1827</strain>
    </source>
</reference>
<keyword evidence="2" id="KW-1133">Transmembrane helix</keyword>
<sequence length="249" mass="26538">MNENQNKPKQKEETPKTIGREASAAKSGSGWKRLLSKKWVTPAAFLAAAAIIVTLMWIYQGADTTSKTSTTTPSEATEGTAGGEATAAPQDEEAIVDALPGNEKLEWPVLNRDKLDEVLSFYDSEAGEEERAAAVVQSGDTFTPHVGVDLSDPNGETFDVVAALSGKVSHVEKHPTNGNVVEIDHGNGLVTIYESLSDVSVAEGDEVKQGSVIAKAGRSDAERDLGVHVHFEVRVNGEAKNPAELMEQQ</sequence>
<feature type="compositionally biased region" description="Basic and acidic residues" evidence="1">
    <location>
        <begin position="9"/>
        <end position="19"/>
    </location>
</feature>
<dbReference type="Pfam" id="PF01551">
    <property type="entry name" value="Peptidase_M23"/>
    <property type="match status" value="1"/>
</dbReference>
<dbReference type="Gene3D" id="2.70.70.10">
    <property type="entry name" value="Glucose Permease (Domain IIA)"/>
    <property type="match status" value="1"/>
</dbReference>
<gene>
    <name evidence="4" type="ORF">ACFSW5_24420</name>
</gene>
<organism evidence="4 5">
    <name type="scientific">Paenibacillus thailandensis</name>
    <dbReference type="NCBI Taxonomy" id="393250"/>
    <lineage>
        <taxon>Bacteria</taxon>
        <taxon>Bacillati</taxon>
        <taxon>Bacillota</taxon>
        <taxon>Bacilli</taxon>
        <taxon>Bacillales</taxon>
        <taxon>Paenibacillaceae</taxon>
        <taxon>Paenibacillus</taxon>
    </lineage>
</organism>
<keyword evidence="5" id="KW-1185">Reference proteome</keyword>
<feature type="domain" description="M23ase beta-sheet core" evidence="3">
    <location>
        <begin position="144"/>
        <end position="242"/>
    </location>
</feature>
<protein>
    <submittedName>
        <fullName evidence="4">Peptidoglycan DD-metalloendopeptidase family protein</fullName>
    </submittedName>
</protein>
<dbReference type="PANTHER" id="PTHR21666">
    <property type="entry name" value="PEPTIDASE-RELATED"/>
    <property type="match status" value="1"/>
</dbReference>
<keyword evidence="2" id="KW-0472">Membrane</keyword>
<evidence type="ECO:0000256" key="1">
    <source>
        <dbReference type="SAM" id="MobiDB-lite"/>
    </source>
</evidence>
<evidence type="ECO:0000313" key="5">
    <source>
        <dbReference type="Proteomes" id="UP001597493"/>
    </source>
</evidence>
<feature type="region of interest" description="Disordered" evidence="1">
    <location>
        <begin position="1"/>
        <end position="27"/>
    </location>
</feature>
<dbReference type="CDD" id="cd12797">
    <property type="entry name" value="M23_peptidase"/>
    <property type="match status" value="1"/>
</dbReference>
<dbReference type="PANTHER" id="PTHR21666:SF291">
    <property type="entry name" value="STAGE II SPORULATION PROTEIN Q"/>
    <property type="match status" value="1"/>
</dbReference>
<dbReference type="EMBL" id="JBHUMY010000043">
    <property type="protein sequence ID" value="MFD2663387.1"/>
    <property type="molecule type" value="Genomic_DNA"/>
</dbReference>
<dbReference type="InterPro" id="IPR016047">
    <property type="entry name" value="M23ase_b-sheet_dom"/>
</dbReference>
<accession>A0ABW5R3Z5</accession>
<dbReference type="InterPro" id="IPR050570">
    <property type="entry name" value="Cell_wall_metabolism_enzyme"/>
</dbReference>
<evidence type="ECO:0000259" key="3">
    <source>
        <dbReference type="Pfam" id="PF01551"/>
    </source>
</evidence>
<dbReference type="Proteomes" id="UP001597493">
    <property type="component" value="Unassembled WGS sequence"/>
</dbReference>